<accession>A0A1H4TMM3</accession>
<dbReference type="Proteomes" id="UP000198609">
    <property type="component" value="Unassembled WGS sequence"/>
</dbReference>
<evidence type="ECO:0000313" key="2">
    <source>
        <dbReference type="EMBL" id="SEC57657.1"/>
    </source>
</evidence>
<evidence type="ECO:0000313" key="3">
    <source>
        <dbReference type="Proteomes" id="UP000198609"/>
    </source>
</evidence>
<proteinExistence type="predicted"/>
<dbReference type="EMBL" id="FNST01000002">
    <property type="protein sequence ID" value="SEC57657.1"/>
    <property type="molecule type" value="Genomic_DNA"/>
</dbReference>
<keyword evidence="3" id="KW-1185">Reference proteome</keyword>
<reference evidence="3" key="1">
    <citation type="submission" date="2016-10" db="EMBL/GenBank/DDBJ databases">
        <authorList>
            <person name="Varghese N."/>
            <person name="Submissions S."/>
        </authorList>
    </citation>
    <scope>NUCLEOTIDE SEQUENCE [LARGE SCALE GENOMIC DNA]</scope>
    <source>
        <strain evidence="3">DSM 40318</strain>
    </source>
</reference>
<sequence length="231" mass="25312">MNESEVPAGKGRSRRGVGCCSVLTLAATGIGWLAYASVDSTYPDVDPEKRARQLSGYSRDAYAALGMDRTVERGYADVHNYNRYDSNSCYPDGLFSIADPPVEGAYQLIHAWSMGKVDRAEALPALRRARDHLKAEGWRITHFGKDEQLEEWSVEAERDGGFSTGVTWEAEYHRLNGGSGGPCAMDPGWPEEKRKEEMEQGYSGSYDGPTLNFPPALTPARTPGGRQAAIS</sequence>
<name>A0A1H4TMM3_STRMJ</name>
<feature type="region of interest" description="Disordered" evidence="1">
    <location>
        <begin position="179"/>
        <end position="231"/>
    </location>
</feature>
<protein>
    <recommendedName>
        <fullName evidence="4">Lipoprotein</fullName>
    </recommendedName>
</protein>
<evidence type="ECO:0008006" key="4">
    <source>
        <dbReference type="Google" id="ProtNLM"/>
    </source>
</evidence>
<dbReference type="RefSeq" id="WP_093464562.1">
    <property type="nucleotide sequence ID" value="NZ_FNST01000002.1"/>
</dbReference>
<evidence type="ECO:0000256" key="1">
    <source>
        <dbReference type="SAM" id="MobiDB-lite"/>
    </source>
</evidence>
<dbReference type="AlphaFoldDB" id="A0A1H4TMM3"/>
<organism evidence="2 3">
    <name type="scientific">Streptomyces melanosporofaciens</name>
    <dbReference type="NCBI Taxonomy" id="67327"/>
    <lineage>
        <taxon>Bacteria</taxon>
        <taxon>Bacillati</taxon>
        <taxon>Actinomycetota</taxon>
        <taxon>Actinomycetes</taxon>
        <taxon>Kitasatosporales</taxon>
        <taxon>Streptomycetaceae</taxon>
        <taxon>Streptomyces</taxon>
        <taxon>Streptomyces violaceusniger group</taxon>
    </lineage>
</organism>
<gene>
    <name evidence="2" type="ORF">SAMN04490356_4678</name>
</gene>